<sequence length="102" mass="11668">MMKKKQQPFKEERIEKSTNEIVLEVLGHGSGYSKSLGYGPKPTSRRNNANSFMTEQLQKQLHETKQKLHISESQVGELKTKYKILINVEKLMAFMATQGVTL</sequence>
<dbReference type="AlphaFoldDB" id="A0AAV0FRZ3"/>
<dbReference type="Proteomes" id="UP001152523">
    <property type="component" value="Unassembled WGS sequence"/>
</dbReference>
<accession>A0AAV0FRZ3</accession>
<dbReference type="EMBL" id="CAMAPF010001005">
    <property type="protein sequence ID" value="CAH9138197.1"/>
    <property type="molecule type" value="Genomic_DNA"/>
</dbReference>
<reference evidence="1" key="1">
    <citation type="submission" date="2022-07" db="EMBL/GenBank/DDBJ databases">
        <authorList>
            <person name="Macas J."/>
            <person name="Novak P."/>
            <person name="Neumann P."/>
        </authorList>
    </citation>
    <scope>NUCLEOTIDE SEQUENCE</scope>
</reference>
<gene>
    <name evidence="1" type="ORF">CEPIT_LOCUS36614</name>
</gene>
<protein>
    <submittedName>
        <fullName evidence="1">Uncharacterized protein</fullName>
    </submittedName>
</protein>
<keyword evidence="2" id="KW-1185">Reference proteome</keyword>
<proteinExistence type="predicted"/>
<evidence type="ECO:0000313" key="1">
    <source>
        <dbReference type="EMBL" id="CAH9138197.1"/>
    </source>
</evidence>
<comment type="caution">
    <text evidence="1">The sequence shown here is derived from an EMBL/GenBank/DDBJ whole genome shotgun (WGS) entry which is preliminary data.</text>
</comment>
<name>A0AAV0FRZ3_9ASTE</name>
<evidence type="ECO:0000313" key="2">
    <source>
        <dbReference type="Proteomes" id="UP001152523"/>
    </source>
</evidence>
<organism evidence="1 2">
    <name type="scientific">Cuscuta epithymum</name>
    <dbReference type="NCBI Taxonomy" id="186058"/>
    <lineage>
        <taxon>Eukaryota</taxon>
        <taxon>Viridiplantae</taxon>
        <taxon>Streptophyta</taxon>
        <taxon>Embryophyta</taxon>
        <taxon>Tracheophyta</taxon>
        <taxon>Spermatophyta</taxon>
        <taxon>Magnoliopsida</taxon>
        <taxon>eudicotyledons</taxon>
        <taxon>Gunneridae</taxon>
        <taxon>Pentapetalae</taxon>
        <taxon>asterids</taxon>
        <taxon>lamiids</taxon>
        <taxon>Solanales</taxon>
        <taxon>Convolvulaceae</taxon>
        <taxon>Cuscuteae</taxon>
        <taxon>Cuscuta</taxon>
        <taxon>Cuscuta subgen. Cuscuta</taxon>
    </lineage>
</organism>